<dbReference type="Pfam" id="PF14420">
    <property type="entry name" value="Clr5"/>
    <property type="match status" value="1"/>
</dbReference>
<keyword evidence="1" id="KW-0677">Repeat</keyword>
<name>A0A439CQM5_9PEZI</name>
<evidence type="ECO:0000256" key="1">
    <source>
        <dbReference type="ARBA" id="ARBA00022737"/>
    </source>
</evidence>
<dbReference type="Proteomes" id="UP000286045">
    <property type="component" value="Unassembled WGS sequence"/>
</dbReference>
<dbReference type="PROSITE" id="PS50088">
    <property type="entry name" value="ANK_REPEAT"/>
    <property type="match status" value="3"/>
</dbReference>
<organism evidence="5 6">
    <name type="scientific">Xylaria grammica</name>
    <dbReference type="NCBI Taxonomy" id="363999"/>
    <lineage>
        <taxon>Eukaryota</taxon>
        <taxon>Fungi</taxon>
        <taxon>Dikarya</taxon>
        <taxon>Ascomycota</taxon>
        <taxon>Pezizomycotina</taxon>
        <taxon>Sordariomycetes</taxon>
        <taxon>Xylariomycetidae</taxon>
        <taxon>Xylariales</taxon>
        <taxon>Xylariaceae</taxon>
        <taxon>Xylaria</taxon>
    </lineage>
</organism>
<dbReference type="GO" id="GO:0005737">
    <property type="term" value="C:cytoplasm"/>
    <property type="evidence" value="ECO:0007669"/>
    <property type="project" value="TreeGrafter"/>
</dbReference>
<evidence type="ECO:0000256" key="3">
    <source>
        <dbReference type="PROSITE-ProRule" id="PRU00023"/>
    </source>
</evidence>
<dbReference type="SMART" id="SM00248">
    <property type="entry name" value="ANK"/>
    <property type="match status" value="6"/>
</dbReference>
<sequence length="962" mass="107082">MSTTMSPFVPKKPDLALFKKYRLKFWQLYLGQNKSLEDVQREMERDQGFPKTEAYQYGLRYLGFIKKLSIEEWVVVESLAMTRKRNEGKDTIVFLSGILKEWKEIERNISRHKPKVQMRALIRRKPTVNPPQWVSLMTPPPPPKMAAADAQSPVVQAPHTSRGVPNIITEARRICHSILWPDGAPGQTGSNPNSTASWLSEVPSAHILIVLRKILTNNQRALEDTITYGEAYTFLQELDYPKRPFLRALGEVCAIIANSLDMEITECREILTHLGIKANKSLLEAFFALKIPALATAWINLVALSTKFQSGDAFQALVDVGFEIHNGEWIQQHAKTLIELTVPLGSKMVGKTALRLLSSTYFRNVINTVPDDVLYDVARNLDAEMLSNFVDAGVKLQGNRITTCLIWQKHREIAHKTARNIRLPANQIQRINLLRMAGFDFDCYVRSDSSVGTVCLEAGLDHRGIGWRCPFSVLDDLWVSGECGLYETMAHLSEREKTQVTIPGLIMAARKGAKELRGYILLKRMPPLILVEAALSVASGLDDITAIESLHEIGVDPNVRTLLSTISIERHWHPLMRAAAAKCFDAVRTLVAKIGDNAIPKTKFFNPLSAAVSKRPFLKFERIDQLNIVRHFLDKDRAHIYGTKAMIAEAMIEASIPPQRDYVGRRPQNDFVPDKEIIDMLRKAGASLDQATAGGKDLLHLAIDRGCNLETVEFFLAIGAQVHFRPADDGKTMLHSAAASQSTYRQETFIEPQVDGDQAPVDILGLAHTPLQLAIRRGRLGVAHQLLIKGADINAPAALFGYTTLQAACAPDAGVEIPVNFIRFLLHKGAKVNAPGPYPHHATALHYAIIKGSIATFCLLLGSGANIHATYRNSIVSSSRSALDLAAQFGRLDMVDILLKKGARSHDQSRGLYAGAIELTNQHGKFAIAKMMEGIDGRHYWIRARTRENIQRAESWGILHTI</sequence>
<dbReference type="PROSITE" id="PS50297">
    <property type="entry name" value="ANK_REP_REGION"/>
    <property type="match status" value="3"/>
</dbReference>
<dbReference type="AlphaFoldDB" id="A0A439CQM5"/>
<evidence type="ECO:0000313" key="5">
    <source>
        <dbReference type="EMBL" id="RWA04465.1"/>
    </source>
</evidence>
<dbReference type="Pfam" id="PF12796">
    <property type="entry name" value="Ank_2"/>
    <property type="match status" value="1"/>
</dbReference>
<reference evidence="5 6" key="1">
    <citation type="submission" date="2018-12" db="EMBL/GenBank/DDBJ databases">
        <title>Draft genome sequence of Xylaria grammica IHI A82.</title>
        <authorList>
            <person name="Buettner E."/>
            <person name="Kellner H."/>
        </authorList>
    </citation>
    <scope>NUCLEOTIDE SEQUENCE [LARGE SCALE GENOMIC DNA]</scope>
    <source>
        <strain evidence="5 6">IHI A82</strain>
    </source>
</reference>
<feature type="domain" description="Clr5" evidence="4">
    <location>
        <begin position="20"/>
        <end position="53"/>
    </location>
</feature>
<dbReference type="Gene3D" id="1.25.40.20">
    <property type="entry name" value="Ankyrin repeat-containing domain"/>
    <property type="match status" value="1"/>
</dbReference>
<dbReference type="PANTHER" id="PTHR24198">
    <property type="entry name" value="ANKYRIN REPEAT AND PROTEIN KINASE DOMAIN-CONTAINING PROTEIN"/>
    <property type="match status" value="1"/>
</dbReference>
<keyword evidence="6" id="KW-1185">Reference proteome</keyword>
<gene>
    <name evidence="5" type="ORF">EKO27_g10639</name>
</gene>
<feature type="repeat" description="ANK" evidence="3">
    <location>
        <begin position="766"/>
        <end position="798"/>
    </location>
</feature>
<evidence type="ECO:0000256" key="2">
    <source>
        <dbReference type="ARBA" id="ARBA00023043"/>
    </source>
</evidence>
<keyword evidence="2 3" id="KW-0040">ANK repeat</keyword>
<dbReference type="SUPFAM" id="SSF48403">
    <property type="entry name" value="Ankyrin repeat"/>
    <property type="match status" value="1"/>
</dbReference>
<dbReference type="InterPro" id="IPR002110">
    <property type="entry name" value="Ankyrin_rpt"/>
</dbReference>
<evidence type="ECO:0000313" key="6">
    <source>
        <dbReference type="Proteomes" id="UP000286045"/>
    </source>
</evidence>
<dbReference type="InterPro" id="IPR036770">
    <property type="entry name" value="Ankyrin_rpt-contain_sf"/>
</dbReference>
<evidence type="ECO:0000259" key="4">
    <source>
        <dbReference type="Pfam" id="PF14420"/>
    </source>
</evidence>
<proteinExistence type="predicted"/>
<dbReference type="Pfam" id="PF00023">
    <property type="entry name" value="Ank"/>
    <property type="match status" value="1"/>
</dbReference>
<dbReference type="STRING" id="363999.A0A439CQM5"/>
<comment type="caution">
    <text evidence="5">The sequence shown here is derived from an EMBL/GenBank/DDBJ whole genome shotgun (WGS) entry which is preliminary data.</text>
</comment>
<dbReference type="PANTHER" id="PTHR24198:SF165">
    <property type="entry name" value="ANKYRIN REPEAT-CONTAINING PROTEIN-RELATED"/>
    <property type="match status" value="1"/>
</dbReference>
<dbReference type="InterPro" id="IPR025676">
    <property type="entry name" value="Clr5_dom"/>
</dbReference>
<feature type="repeat" description="ANK" evidence="3">
    <location>
        <begin position="840"/>
        <end position="872"/>
    </location>
</feature>
<protein>
    <recommendedName>
        <fullName evidence="4">Clr5 domain-containing protein</fullName>
    </recommendedName>
</protein>
<feature type="repeat" description="ANK" evidence="3">
    <location>
        <begin position="878"/>
        <end position="910"/>
    </location>
</feature>
<dbReference type="EMBL" id="RYZI01000564">
    <property type="protein sequence ID" value="RWA04465.1"/>
    <property type="molecule type" value="Genomic_DNA"/>
</dbReference>
<accession>A0A439CQM5</accession>